<evidence type="ECO:0000313" key="3">
    <source>
        <dbReference type="Proteomes" id="UP000298860"/>
    </source>
</evidence>
<organism evidence="2 3">
    <name type="scientific">Gandjariella thermophila</name>
    <dbReference type="NCBI Taxonomy" id="1931992"/>
    <lineage>
        <taxon>Bacteria</taxon>
        <taxon>Bacillati</taxon>
        <taxon>Actinomycetota</taxon>
        <taxon>Actinomycetes</taxon>
        <taxon>Pseudonocardiales</taxon>
        <taxon>Pseudonocardiaceae</taxon>
        <taxon>Gandjariella</taxon>
    </lineage>
</organism>
<dbReference type="Proteomes" id="UP000298860">
    <property type="component" value="Unassembled WGS sequence"/>
</dbReference>
<gene>
    <name evidence="2" type="ORF">GTS_10910</name>
</gene>
<feature type="compositionally biased region" description="Low complexity" evidence="1">
    <location>
        <begin position="36"/>
        <end position="64"/>
    </location>
</feature>
<name>A0A4D4J3X5_9PSEU</name>
<dbReference type="RefSeq" id="WP_137812613.1">
    <property type="nucleotide sequence ID" value="NZ_BJFL01000003.1"/>
</dbReference>
<dbReference type="EMBL" id="BJFL01000003">
    <property type="protein sequence ID" value="GDY29458.1"/>
    <property type="molecule type" value="Genomic_DNA"/>
</dbReference>
<keyword evidence="3" id="KW-1185">Reference proteome</keyword>
<sequence length="133" mass="12651">MDQVADDQNPTASDVQTLTKAESSLTAVLNQVVQQAGAASAPAGSSSGSAGSSSVGRGGTPPTVGGAGSASHGGSGQPATAASIAADQAAVDAANAELLAARQNLATATLTSPISGTAAQIGRLRTHRLCSPA</sequence>
<evidence type="ECO:0000256" key="1">
    <source>
        <dbReference type="SAM" id="MobiDB-lite"/>
    </source>
</evidence>
<feature type="compositionally biased region" description="Gly residues" evidence="1">
    <location>
        <begin position="65"/>
        <end position="76"/>
    </location>
</feature>
<proteinExistence type="predicted"/>
<accession>A0A4D4J3X5</accession>
<reference evidence="3" key="1">
    <citation type="submission" date="2019-04" db="EMBL/GenBank/DDBJ databases">
        <title>Draft genome sequence of Pseudonocardiaceae bacterium SL3-2-4.</title>
        <authorList>
            <person name="Ningsih F."/>
            <person name="Yokota A."/>
            <person name="Sakai Y."/>
            <person name="Nanatani K."/>
            <person name="Yabe S."/>
            <person name="Oetari A."/>
            <person name="Sjamsuridzal W."/>
        </authorList>
    </citation>
    <scope>NUCLEOTIDE SEQUENCE [LARGE SCALE GENOMIC DNA]</scope>
    <source>
        <strain evidence="3">SL3-2-4</strain>
    </source>
</reference>
<comment type="caution">
    <text evidence="2">The sequence shown here is derived from an EMBL/GenBank/DDBJ whole genome shotgun (WGS) entry which is preliminary data.</text>
</comment>
<protein>
    <submittedName>
        <fullName evidence="2">Uncharacterized protein</fullName>
    </submittedName>
</protein>
<dbReference type="AlphaFoldDB" id="A0A4D4J3X5"/>
<evidence type="ECO:0000313" key="2">
    <source>
        <dbReference type="EMBL" id="GDY29458.1"/>
    </source>
</evidence>
<feature type="region of interest" description="Disordered" evidence="1">
    <location>
        <begin position="35"/>
        <end position="84"/>
    </location>
</feature>